<sequence length="64" mass="6769">MLSRTSVPTPHAPVTPVAPEPTQSSVVLDPVAARVRQRLAAERTAANSTGEGGHQASLIWTWPL</sequence>
<evidence type="ECO:0000313" key="2">
    <source>
        <dbReference type="EMBL" id="SFY27919.1"/>
    </source>
</evidence>
<dbReference type="NCBIfam" id="NF041708">
    <property type="entry name" value="RiPP_phane_HaaA"/>
    <property type="match status" value="1"/>
</dbReference>
<reference evidence="2 3" key="1">
    <citation type="submission" date="2016-11" db="EMBL/GenBank/DDBJ databases">
        <authorList>
            <person name="Jaros S."/>
            <person name="Januszkiewicz K."/>
            <person name="Wedrychowicz H."/>
        </authorList>
    </citation>
    <scope>NUCLEOTIDE SEQUENCE [LARGE SCALE GENOMIC DNA]</scope>
    <source>
        <strain evidence="2 3">OK807</strain>
    </source>
</reference>
<gene>
    <name evidence="2" type="ORF">SAMN02787144_101618</name>
</gene>
<protein>
    <submittedName>
        <fullName evidence="2">Uncharacterized protein</fullName>
    </submittedName>
</protein>
<accession>A0A1K2DWW4</accession>
<organism evidence="2 3">
    <name type="scientific">Streptomyces atratus</name>
    <dbReference type="NCBI Taxonomy" id="1893"/>
    <lineage>
        <taxon>Bacteria</taxon>
        <taxon>Bacillati</taxon>
        <taxon>Actinomycetota</taxon>
        <taxon>Actinomycetes</taxon>
        <taxon>Kitasatosporales</taxon>
        <taxon>Streptomycetaceae</taxon>
        <taxon>Streptomyces</taxon>
    </lineage>
</organism>
<feature type="compositionally biased region" description="Pro residues" evidence="1">
    <location>
        <begin position="10"/>
        <end position="19"/>
    </location>
</feature>
<name>A0A1K2DWW4_STRAR</name>
<feature type="region of interest" description="Disordered" evidence="1">
    <location>
        <begin position="43"/>
        <end position="64"/>
    </location>
</feature>
<proteinExistence type="predicted"/>
<dbReference type="Proteomes" id="UP000181909">
    <property type="component" value="Unassembled WGS sequence"/>
</dbReference>
<dbReference type="AlphaFoldDB" id="A0A1K2DWW4"/>
<dbReference type="RefSeq" id="WP_072487351.1">
    <property type="nucleotide sequence ID" value="NZ_CP109381.1"/>
</dbReference>
<dbReference type="STRING" id="1893.SAMN02787144_101618"/>
<dbReference type="EMBL" id="FPJO01000016">
    <property type="protein sequence ID" value="SFY27919.1"/>
    <property type="molecule type" value="Genomic_DNA"/>
</dbReference>
<feature type="region of interest" description="Disordered" evidence="1">
    <location>
        <begin position="1"/>
        <end position="25"/>
    </location>
</feature>
<evidence type="ECO:0000313" key="3">
    <source>
        <dbReference type="Proteomes" id="UP000181909"/>
    </source>
</evidence>
<dbReference type="OrthoDB" id="4279683at2"/>
<evidence type="ECO:0000256" key="1">
    <source>
        <dbReference type="SAM" id="MobiDB-lite"/>
    </source>
</evidence>